<protein>
    <submittedName>
        <fullName evidence="1">Uncharacterized protein</fullName>
    </submittedName>
</protein>
<dbReference type="EMBL" id="JBKBDE010000014">
    <property type="protein sequence ID" value="MFN6554693.1"/>
    <property type="molecule type" value="Genomic_DNA"/>
</dbReference>
<evidence type="ECO:0000313" key="2">
    <source>
        <dbReference type="Proteomes" id="UP001635817"/>
    </source>
</evidence>
<sequence>MSQALSPDAVMVRRLIESVAGMAWAPADHVRIRELVEHVELADRRSAAGNHGPADRAIRDAEFRRALSCALAVGVRYG</sequence>
<proteinExistence type="predicted"/>
<dbReference type="RefSeq" id="WP_409552778.1">
    <property type="nucleotide sequence ID" value="NZ_JBKBDE010000014.1"/>
</dbReference>
<name>A0ABW9M308_9MYCO</name>
<comment type="caution">
    <text evidence="1">The sequence shown here is derived from an EMBL/GenBank/DDBJ whole genome shotgun (WGS) entry which is preliminary data.</text>
</comment>
<dbReference type="Proteomes" id="UP001635817">
    <property type="component" value="Unassembled WGS sequence"/>
</dbReference>
<organism evidence="1 2">
    <name type="scientific">Mycolicibacterium septicum</name>
    <dbReference type="NCBI Taxonomy" id="98668"/>
    <lineage>
        <taxon>Bacteria</taxon>
        <taxon>Bacillati</taxon>
        <taxon>Actinomycetota</taxon>
        <taxon>Actinomycetes</taxon>
        <taxon>Mycobacteriales</taxon>
        <taxon>Mycobacteriaceae</taxon>
        <taxon>Mycolicibacterium</taxon>
    </lineage>
</organism>
<keyword evidence="2" id="KW-1185">Reference proteome</keyword>
<evidence type="ECO:0000313" key="1">
    <source>
        <dbReference type="EMBL" id="MFN6554693.1"/>
    </source>
</evidence>
<reference evidence="1 2" key="1">
    <citation type="submission" date="2024-12" db="EMBL/GenBank/DDBJ databases">
        <title>The coexistence of Mycolicibacterium septicum and Mycolicibacterium nivoides in clinical samples.</title>
        <authorList>
            <person name="Wang C."/>
            <person name="Feng Y."/>
            <person name="Zong Z."/>
        </authorList>
    </citation>
    <scope>NUCLEOTIDE SEQUENCE [LARGE SCALE GENOMIC DNA]</scope>
    <source>
        <strain evidence="1 2">120310</strain>
    </source>
</reference>
<accession>A0ABW9M308</accession>
<gene>
    <name evidence="1" type="ORF">ACK4CP_30185</name>
</gene>